<protein>
    <recommendedName>
        <fullName evidence="3">Reverse transcriptase Ty1/copia-type domain-containing protein</fullName>
    </recommendedName>
</protein>
<name>A0A3Q7HMN1_SOLLC</name>
<dbReference type="STRING" id="4081.A0A3Q7HMN1"/>
<organism evidence="1">
    <name type="scientific">Solanum lycopersicum</name>
    <name type="common">Tomato</name>
    <name type="synonym">Lycopersicon esculentum</name>
    <dbReference type="NCBI Taxonomy" id="4081"/>
    <lineage>
        <taxon>Eukaryota</taxon>
        <taxon>Viridiplantae</taxon>
        <taxon>Streptophyta</taxon>
        <taxon>Embryophyta</taxon>
        <taxon>Tracheophyta</taxon>
        <taxon>Spermatophyta</taxon>
        <taxon>Magnoliopsida</taxon>
        <taxon>eudicotyledons</taxon>
        <taxon>Gunneridae</taxon>
        <taxon>Pentapetalae</taxon>
        <taxon>asterids</taxon>
        <taxon>lamiids</taxon>
        <taxon>Solanales</taxon>
        <taxon>Solanaceae</taxon>
        <taxon>Solanoideae</taxon>
        <taxon>Solaneae</taxon>
        <taxon>Solanum</taxon>
        <taxon>Solanum subgen. Lycopersicon</taxon>
    </lineage>
</organism>
<accession>A0A3Q7HMN1</accession>
<keyword evidence="2" id="KW-1185">Reference proteome</keyword>
<proteinExistence type="predicted"/>
<evidence type="ECO:0000313" key="1">
    <source>
        <dbReference type="EnsemblPlants" id="Solyc08g023273.1.1"/>
    </source>
</evidence>
<sequence>MPIAAKKKYDIQKLKGLLSAEFKMNDLGAARKILGMEIIGDRERRKLFLPDLAHAVSVVSRFMGKLGREHWQAVKRIFRYLRGTSDVGLIYGGDTQCLVTGYSDSDYAGDVDTRRSMICYVFTFGGSVVSWKETLKPTVTLSTTEGEYMALKEAAKEGIWLKGLFPTNIGELIHTKSLELSIAHKLRTI</sequence>
<reference evidence="1" key="2">
    <citation type="submission" date="2019-01" db="UniProtKB">
        <authorList>
            <consortium name="EnsemblPlants"/>
        </authorList>
    </citation>
    <scope>IDENTIFICATION</scope>
    <source>
        <strain evidence="1">cv. Heinz 1706</strain>
    </source>
</reference>
<reference evidence="1" key="1">
    <citation type="journal article" date="2012" name="Nature">
        <title>The tomato genome sequence provides insights into fleshy fruit evolution.</title>
        <authorList>
            <consortium name="Tomato Genome Consortium"/>
        </authorList>
    </citation>
    <scope>NUCLEOTIDE SEQUENCE [LARGE SCALE GENOMIC DNA]</scope>
    <source>
        <strain evidence="1">cv. Heinz 1706</strain>
    </source>
</reference>
<evidence type="ECO:0000313" key="2">
    <source>
        <dbReference type="Proteomes" id="UP000004994"/>
    </source>
</evidence>
<dbReference type="Gramene" id="Solyc08g023273.1.1">
    <property type="protein sequence ID" value="Solyc08g023273.1.1"/>
    <property type="gene ID" value="Solyc08g023273.1"/>
</dbReference>
<dbReference type="Proteomes" id="UP000004994">
    <property type="component" value="Chromosome 8"/>
</dbReference>
<dbReference type="AlphaFoldDB" id="A0A3Q7HMN1"/>
<evidence type="ECO:0008006" key="3">
    <source>
        <dbReference type="Google" id="ProtNLM"/>
    </source>
</evidence>
<dbReference type="EnsemblPlants" id="Solyc08g023273.1.1">
    <property type="protein sequence ID" value="Solyc08g023273.1.1"/>
    <property type="gene ID" value="Solyc08g023273.1"/>
</dbReference>
<dbReference type="PANTHER" id="PTHR11439:SF467">
    <property type="entry name" value="INTEGRASE CATALYTIC DOMAIN-CONTAINING PROTEIN"/>
    <property type="match status" value="1"/>
</dbReference>
<dbReference type="CDD" id="cd09272">
    <property type="entry name" value="RNase_HI_RT_Ty1"/>
    <property type="match status" value="1"/>
</dbReference>
<dbReference type="InParanoid" id="A0A3Q7HMN1"/>
<dbReference type="PANTHER" id="PTHR11439">
    <property type="entry name" value="GAG-POL-RELATED RETROTRANSPOSON"/>
    <property type="match status" value="1"/>
</dbReference>